<accession>A0A6M4H8A2</accession>
<feature type="domain" description="Inner membrane protein YqiJ N-terminal" evidence="3">
    <location>
        <begin position="10"/>
        <end position="118"/>
    </location>
</feature>
<keyword evidence="1" id="KW-0812">Transmembrane</keyword>
<evidence type="ECO:0000256" key="1">
    <source>
        <dbReference type="SAM" id="Phobius"/>
    </source>
</evidence>
<dbReference type="InterPro" id="IPR048376">
    <property type="entry name" value="YqiJ_N"/>
</dbReference>
<dbReference type="AlphaFoldDB" id="A0A6M4H8A2"/>
<dbReference type="RefSeq" id="WP_171161348.1">
    <property type="nucleotide sequence ID" value="NZ_CP053073.1"/>
</dbReference>
<proteinExistence type="predicted"/>
<feature type="domain" description="Inner membrane protein YqiJ OB-fold" evidence="2">
    <location>
        <begin position="140"/>
        <end position="204"/>
    </location>
</feature>
<dbReference type="InterPro" id="IPR010840">
    <property type="entry name" value="YqiJ_OB"/>
</dbReference>
<gene>
    <name evidence="4" type="primary">yqiJ</name>
    <name evidence="4" type="ORF">DSM104440_01421</name>
</gene>
<dbReference type="Proteomes" id="UP000503096">
    <property type="component" value="Chromosome"/>
</dbReference>
<dbReference type="KEGG" id="upl:DSM104440_01421"/>
<keyword evidence="1" id="KW-0472">Membrane</keyword>
<sequence length="212" mass="22398">MGVFLAPESAPFLIATLVMLVIAAVEGVALLVGMSASHWLDSLVSHEGHEGGDVPADSWLGWLHVGRVPLLVLVVIFLATYAVIGFLANIVVHALFGIYIPALIGAPAAFVATLPVVRISGGMLARVLPREQSAAVSLDSLVGRIATVTGGTAKHGYPAQARLTTEFGQTLYVLVEPDQPETTFGANDQVLLVKRVSGKKFECIRNPKPDLL</sequence>
<feature type="transmembrane region" description="Helical" evidence="1">
    <location>
        <begin position="98"/>
        <end position="117"/>
    </location>
</feature>
<reference evidence="4 5" key="1">
    <citation type="submission" date="2020-04" db="EMBL/GenBank/DDBJ databases">
        <title>Usitatibacter rugosus gen. nov., sp. nov. and Usitatibacter palustris sp. nov., novel members of Usitatibacteraceae fam. nov. within the order Nitrosomonadales isolated from soil.</title>
        <authorList>
            <person name="Huber K.J."/>
            <person name="Neumann-Schaal M."/>
            <person name="Geppert A."/>
            <person name="Luckner M."/>
            <person name="Wanner G."/>
            <person name="Overmann J."/>
        </authorList>
    </citation>
    <scope>NUCLEOTIDE SEQUENCE [LARGE SCALE GENOMIC DNA]</scope>
    <source>
        <strain evidence="4 5">Swamp67</strain>
    </source>
</reference>
<keyword evidence="1" id="KW-1133">Transmembrane helix</keyword>
<evidence type="ECO:0000313" key="4">
    <source>
        <dbReference type="EMBL" id="QJR14614.1"/>
    </source>
</evidence>
<protein>
    <submittedName>
        <fullName evidence="4">Inner membrane protein YqiJ</fullName>
    </submittedName>
</protein>
<organism evidence="4 5">
    <name type="scientific">Usitatibacter palustris</name>
    <dbReference type="NCBI Taxonomy" id="2732487"/>
    <lineage>
        <taxon>Bacteria</taxon>
        <taxon>Pseudomonadati</taxon>
        <taxon>Pseudomonadota</taxon>
        <taxon>Betaproteobacteria</taxon>
        <taxon>Nitrosomonadales</taxon>
        <taxon>Usitatibacteraceae</taxon>
        <taxon>Usitatibacter</taxon>
    </lineage>
</organism>
<keyword evidence="5" id="KW-1185">Reference proteome</keyword>
<feature type="transmembrane region" description="Helical" evidence="1">
    <location>
        <begin position="70"/>
        <end position="92"/>
    </location>
</feature>
<dbReference type="FunCoup" id="A0A6M4H8A2">
    <property type="interactions" value="4"/>
</dbReference>
<feature type="transmembrane region" description="Helical" evidence="1">
    <location>
        <begin position="12"/>
        <end position="32"/>
    </location>
</feature>
<dbReference type="Pfam" id="PF07290">
    <property type="entry name" value="YqiJ_OB"/>
    <property type="match status" value="1"/>
</dbReference>
<evidence type="ECO:0000259" key="3">
    <source>
        <dbReference type="Pfam" id="PF21001"/>
    </source>
</evidence>
<dbReference type="InParanoid" id="A0A6M4H8A2"/>
<name>A0A6M4H8A2_9PROT</name>
<evidence type="ECO:0000259" key="2">
    <source>
        <dbReference type="Pfam" id="PF07290"/>
    </source>
</evidence>
<evidence type="ECO:0000313" key="5">
    <source>
        <dbReference type="Proteomes" id="UP000503096"/>
    </source>
</evidence>
<dbReference type="EMBL" id="CP053073">
    <property type="protein sequence ID" value="QJR14614.1"/>
    <property type="molecule type" value="Genomic_DNA"/>
</dbReference>
<dbReference type="Pfam" id="PF21001">
    <property type="entry name" value="YqiJ_N"/>
    <property type="match status" value="1"/>
</dbReference>